<evidence type="ECO:0000259" key="2">
    <source>
        <dbReference type="Pfam" id="PF09361"/>
    </source>
</evidence>
<protein>
    <recommendedName>
        <fullName evidence="2">Phasin domain-containing protein</fullName>
    </recommendedName>
</protein>
<dbReference type="AlphaFoldDB" id="A0A2S2CPT1"/>
<keyword evidence="1" id="KW-0175">Coiled coil</keyword>
<proteinExistence type="predicted"/>
<reference evidence="4" key="1">
    <citation type="submission" date="2018-05" db="EMBL/GenBank/DDBJ databases">
        <title>Azospirillum thermophila sp. nov., a novel isolated from hot spring.</title>
        <authorList>
            <person name="Zhao Z."/>
        </authorList>
    </citation>
    <scope>NUCLEOTIDE SEQUENCE [LARGE SCALE GENOMIC DNA]</scope>
    <source>
        <strain evidence="4">CFH 70021</strain>
    </source>
</reference>
<evidence type="ECO:0000256" key="1">
    <source>
        <dbReference type="SAM" id="Coils"/>
    </source>
</evidence>
<accession>A0A2S2CPT1</accession>
<keyword evidence="4" id="KW-1185">Reference proteome</keyword>
<feature type="coiled-coil region" evidence="1">
    <location>
        <begin position="30"/>
        <end position="57"/>
    </location>
</feature>
<dbReference type="InterPro" id="IPR018968">
    <property type="entry name" value="Phasin"/>
</dbReference>
<feature type="domain" description="Phasin" evidence="2">
    <location>
        <begin position="63"/>
        <end position="161"/>
    </location>
</feature>
<dbReference type="InterPro" id="IPR010127">
    <property type="entry name" value="Phasin_subfam-1"/>
</dbReference>
<evidence type="ECO:0000313" key="4">
    <source>
        <dbReference type="Proteomes" id="UP000245629"/>
    </source>
</evidence>
<dbReference type="EMBL" id="CP029353">
    <property type="protein sequence ID" value="AWK86459.1"/>
    <property type="molecule type" value="Genomic_DNA"/>
</dbReference>
<name>A0A2S2CPT1_9PROT</name>
<gene>
    <name evidence="3" type="ORF">DEW08_09585</name>
</gene>
<dbReference type="RefSeq" id="WP_109326578.1">
    <property type="nucleotide sequence ID" value="NZ_CP029353.1"/>
</dbReference>
<dbReference type="KEGG" id="azz:DEW08_09585"/>
<organism evidence="3 4">
    <name type="scientific">Azospirillum thermophilum</name>
    <dbReference type="NCBI Taxonomy" id="2202148"/>
    <lineage>
        <taxon>Bacteria</taxon>
        <taxon>Pseudomonadati</taxon>
        <taxon>Pseudomonadota</taxon>
        <taxon>Alphaproteobacteria</taxon>
        <taxon>Rhodospirillales</taxon>
        <taxon>Azospirillaceae</taxon>
        <taxon>Azospirillum</taxon>
    </lineage>
</organism>
<sequence>MTVATKTKSPATAIEEVATQAKEQYEGFVKAGQEQVVKQFEQTAAALKEQADKTIAQFFKGFEDLQVLSKGNVEALIESTTTAAKGAEDLGREVAAYTQASLDKSITTGKALLAAKTLQEVVELQNSYAKSSFDAMVAEATRLQEMSVKVANAAFAPLNARLNVAVEKLSKPLAA</sequence>
<dbReference type="OrthoDB" id="7303820at2"/>
<dbReference type="NCBIfam" id="TIGR01841">
    <property type="entry name" value="phasin"/>
    <property type="match status" value="1"/>
</dbReference>
<dbReference type="Proteomes" id="UP000245629">
    <property type="component" value="Chromosome 2"/>
</dbReference>
<dbReference type="Pfam" id="PF09361">
    <property type="entry name" value="Phasin_2"/>
    <property type="match status" value="1"/>
</dbReference>
<evidence type="ECO:0000313" key="3">
    <source>
        <dbReference type="EMBL" id="AWK86459.1"/>
    </source>
</evidence>